<dbReference type="EMBL" id="JBBNAF010000002">
    <property type="protein sequence ID" value="KAK9163879.1"/>
    <property type="molecule type" value="Genomic_DNA"/>
</dbReference>
<evidence type="ECO:0000313" key="2">
    <source>
        <dbReference type="Proteomes" id="UP001420932"/>
    </source>
</evidence>
<comment type="caution">
    <text evidence="1">The sequence shown here is derived from an EMBL/GenBank/DDBJ whole genome shotgun (WGS) entry which is preliminary data.</text>
</comment>
<name>A0AAP0L706_9MAGN</name>
<dbReference type="AlphaFoldDB" id="A0AAP0L706"/>
<protein>
    <submittedName>
        <fullName evidence="1">Uncharacterized protein</fullName>
    </submittedName>
</protein>
<accession>A0AAP0L706</accession>
<reference evidence="1 2" key="1">
    <citation type="submission" date="2024-01" db="EMBL/GenBank/DDBJ databases">
        <title>Genome assemblies of Stephania.</title>
        <authorList>
            <person name="Yang L."/>
        </authorList>
    </citation>
    <scope>NUCLEOTIDE SEQUENCE [LARGE SCALE GENOMIC DNA]</scope>
    <source>
        <strain evidence="1">YNDBR</strain>
        <tissue evidence="1">Leaf</tissue>
    </source>
</reference>
<keyword evidence="2" id="KW-1185">Reference proteome</keyword>
<gene>
    <name evidence="1" type="ORF">Syun_004781</name>
</gene>
<proteinExistence type="predicted"/>
<dbReference type="Proteomes" id="UP001420932">
    <property type="component" value="Unassembled WGS sequence"/>
</dbReference>
<evidence type="ECO:0000313" key="1">
    <source>
        <dbReference type="EMBL" id="KAK9163879.1"/>
    </source>
</evidence>
<sequence>MAPFKALYGRPCRSPSCCAELEDREIVGPEIVVEHGKGQTNPSETQRST</sequence>
<organism evidence="1 2">
    <name type="scientific">Stephania yunnanensis</name>
    <dbReference type="NCBI Taxonomy" id="152371"/>
    <lineage>
        <taxon>Eukaryota</taxon>
        <taxon>Viridiplantae</taxon>
        <taxon>Streptophyta</taxon>
        <taxon>Embryophyta</taxon>
        <taxon>Tracheophyta</taxon>
        <taxon>Spermatophyta</taxon>
        <taxon>Magnoliopsida</taxon>
        <taxon>Ranunculales</taxon>
        <taxon>Menispermaceae</taxon>
        <taxon>Menispermoideae</taxon>
        <taxon>Cissampelideae</taxon>
        <taxon>Stephania</taxon>
    </lineage>
</organism>